<dbReference type="AlphaFoldDB" id="A0A7X1AYI0"/>
<dbReference type="SUPFAM" id="SSF53697">
    <property type="entry name" value="SIS domain"/>
    <property type="match status" value="1"/>
</dbReference>
<organism evidence="2 3">
    <name type="scientific">Puniceicoccus vermicola</name>
    <dbReference type="NCBI Taxonomy" id="388746"/>
    <lineage>
        <taxon>Bacteria</taxon>
        <taxon>Pseudomonadati</taxon>
        <taxon>Verrucomicrobiota</taxon>
        <taxon>Opitutia</taxon>
        <taxon>Puniceicoccales</taxon>
        <taxon>Puniceicoccaceae</taxon>
        <taxon>Puniceicoccus</taxon>
    </lineage>
</organism>
<dbReference type="InterPro" id="IPR001347">
    <property type="entry name" value="SIS_dom"/>
</dbReference>
<keyword evidence="3" id="KW-1185">Reference proteome</keyword>
<protein>
    <submittedName>
        <fullName evidence="2">SIS domain-containing protein</fullName>
    </submittedName>
</protein>
<sequence length="186" mass="19966">MLDSLISVLQEFRSSMPLVETTGAALGECLQNGGKVLACGNGGSASDSMHLCEELTGRYRNNRQALPAISLNADGTALTCIANDFGFEEVFSRQVEALGTEKDVLVVFSTSGCSANVIRALETAKEHHMLSIVLSGKGGGPAVELADHAIVIPSRESARIQEVHTFILHTWLEIIEEQLFGIDRSH</sequence>
<dbReference type="GO" id="GO:0097367">
    <property type="term" value="F:carbohydrate derivative binding"/>
    <property type="evidence" value="ECO:0007669"/>
    <property type="project" value="InterPro"/>
</dbReference>
<dbReference type="Proteomes" id="UP000525652">
    <property type="component" value="Unassembled WGS sequence"/>
</dbReference>
<name>A0A7X1AYI0_9BACT</name>
<dbReference type="PROSITE" id="PS51464">
    <property type="entry name" value="SIS"/>
    <property type="match status" value="1"/>
</dbReference>
<dbReference type="Pfam" id="PF13580">
    <property type="entry name" value="SIS_2"/>
    <property type="match status" value="1"/>
</dbReference>
<dbReference type="InterPro" id="IPR035461">
    <property type="entry name" value="GmhA/DiaA"/>
</dbReference>
<dbReference type="GO" id="GO:1901135">
    <property type="term" value="P:carbohydrate derivative metabolic process"/>
    <property type="evidence" value="ECO:0007669"/>
    <property type="project" value="InterPro"/>
</dbReference>
<accession>A0A7X1AYI0</accession>
<evidence type="ECO:0000313" key="3">
    <source>
        <dbReference type="Proteomes" id="UP000525652"/>
    </source>
</evidence>
<dbReference type="PANTHER" id="PTHR30390:SF6">
    <property type="entry name" value="DNAA INITIATOR-ASSOCIATING PROTEIN DIAA"/>
    <property type="match status" value="1"/>
</dbReference>
<dbReference type="RefSeq" id="WP_185693022.1">
    <property type="nucleotide sequence ID" value="NZ_JACHVA010000086.1"/>
</dbReference>
<dbReference type="InterPro" id="IPR050099">
    <property type="entry name" value="SIS_GmhA/DiaA_subfam"/>
</dbReference>
<evidence type="ECO:0000259" key="1">
    <source>
        <dbReference type="PROSITE" id="PS51464"/>
    </source>
</evidence>
<dbReference type="PANTHER" id="PTHR30390">
    <property type="entry name" value="SEDOHEPTULOSE 7-PHOSPHATE ISOMERASE / DNAA INITIATOR-ASSOCIATING FACTOR FOR REPLICATION INITIATION"/>
    <property type="match status" value="1"/>
</dbReference>
<gene>
    <name evidence="2" type="ORF">H5P30_11145</name>
</gene>
<feature type="domain" description="SIS" evidence="1">
    <location>
        <begin position="26"/>
        <end position="185"/>
    </location>
</feature>
<dbReference type="InterPro" id="IPR046348">
    <property type="entry name" value="SIS_dom_sf"/>
</dbReference>
<dbReference type="Gene3D" id="3.40.50.10490">
    <property type="entry name" value="Glucose-6-phosphate isomerase like protein, domain 1"/>
    <property type="match status" value="1"/>
</dbReference>
<comment type="caution">
    <text evidence="2">The sequence shown here is derived from an EMBL/GenBank/DDBJ whole genome shotgun (WGS) entry which is preliminary data.</text>
</comment>
<dbReference type="EMBL" id="JACHVA010000086">
    <property type="protein sequence ID" value="MBC2602333.1"/>
    <property type="molecule type" value="Genomic_DNA"/>
</dbReference>
<dbReference type="CDD" id="cd05006">
    <property type="entry name" value="SIS_GmhA"/>
    <property type="match status" value="1"/>
</dbReference>
<reference evidence="2 3" key="1">
    <citation type="submission" date="2020-07" db="EMBL/GenBank/DDBJ databases">
        <authorList>
            <person name="Feng X."/>
        </authorList>
    </citation>
    <scope>NUCLEOTIDE SEQUENCE [LARGE SCALE GENOMIC DNA]</scope>
    <source>
        <strain evidence="2 3">JCM14086</strain>
    </source>
</reference>
<evidence type="ECO:0000313" key="2">
    <source>
        <dbReference type="EMBL" id="MBC2602333.1"/>
    </source>
</evidence>
<proteinExistence type="predicted"/>